<organism evidence="1 2">
    <name type="scientific">Aspergillus ellipticus CBS 707.79</name>
    <dbReference type="NCBI Taxonomy" id="1448320"/>
    <lineage>
        <taxon>Eukaryota</taxon>
        <taxon>Fungi</taxon>
        <taxon>Dikarya</taxon>
        <taxon>Ascomycota</taxon>
        <taxon>Pezizomycotina</taxon>
        <taxon>Eurotiomycetes</taxon>
        <taxon>Eurotiomycetidae</taxon>
        <taxon>Eurotiales</taxon>
        <taxon>Aspergillaceae</taxon>
        <taxon>Aspergillus</taxon>
        <taxon>Aspergillus subgen. Circumdati</taxon>
    </lineage>
</organism>
<dbReference type="AlphaFoldDB" id="A0A319D9G6"/>
<dbReference type="VEuPathDB" id="FungiDB:BO71DRAFT_401654"/>
<dbReference type="OrthoDB" id="4509242at2759"/>
<reference evidence="1 2" key="1">
    <citation type="submission" date="2018-02" db="EMBL/GenBank/DDBJ databases">
        <title>The genomes of Aspergillus section Nigri reveals drivers in fungal speciation.</title>
        <authorList>
            <consortium name="DOE Joint Genome Institute"/>
            <person name="Vesth T.C."/>
            <person name="Nybo J."/>
            <person name="Theobald S."/>
            <person name="Brandl J."/>
            <person name="Frisvad J.C."/>
            <person name="Nielsen K.F."/>
            <person name="Lyhne E.K."/>
            <person name="Kogle M.E."/>
            <person name="Kuo A."/>
            <person name="Riley R."/>
            <person name="Clum A."/>
            <person name="Nolan M."/>
            <person name="Lipzen A."/>
            <person name="Salamov A."/>
            <person name="Henrissat B."/>
            <person name="Wiebenga A."/>
            <person name="De vries R.P."/>
            <person name="Grigoriev I.V."/>
            <person name="Mortensen U.H."/>
            <person name="Andersen M.R."/>
            <person name="Baker S.E."/>
        </authorList>
    </citation>
    <scope>NUCLEOTIDE SEQUENCE [LARGE SCALE GENOMIC DNA]</scope>
    <source>
        <strain evidence="1 2">CBS 707.79</strain>
    </source>
</reference>
<accession>A0A319D9G6</accession>
<sequence>SLSTNYLRDTAAGRLQLPDYKIDDEGDIYLYYREVFCRVPECSKANVGSSTTYQLLHSRPRGSV</sequence>
<dbReference type="Proteomes" id="UP000247810">
    <property type="component" value="Unassembled WGS sequence"/>
</dbReference>
<keyword evidence="2" id="KW-1185">Reference proteome</keyword>
<evidence type="ECO:0000313" key="1">
    <source>
        <dbReference type="EMBL" id="PYH91107.1"/>
    </source>
</evidence>
<name>A0A319D9G6_9EURO</name>
<evidence type="ECO:0000313" key="2">
    <source>
        <dbReference type="Proteomes" id="UP000247810"/>
    </source>
</evidence>
<dbReference type="EMBL" id="KZ825956">
    <property type="protein sequence ID" value="PYH91107.1"/>
    <property type="molecule type" value="Genomic_DNA"/>
</dbReference>
<protein>
    <submittedName>
        <fullName evidence="1">Uncharacterized protein</fullName>
    </submittedName>
</protein>
<gene>
    <name evidence="1" type="ORF">BO71DRAFT_401654</name>
</gene>
<feature type="non-terminal residue" evidence="1">
    <location>
        <position position="1"/>
    </location>
</feature>
<proteinExistence type="predicted"/>